<sequence length="343" mass="36492">MNGLAQGARIDLTGNSRNVVFAHAPQPAGRDGRHGRVAHSAEGFAADKIKVAGVHSSPVENAWNSRVHEALLGAANDGVIDYVFSEGVSGTDYARAMREYADQGARLIWGESYAVETEARQVAEDYPETAFLMGSSGGPQGDNFGVFGTRNHEAAYLAGMLAGKMSKTGTFGSVGGYPIPEVNLLINAFRAGVKEVSPDAKFLNGFIGTWFDPPKAKEAAIAQIDAGADILFGERIGTADAAKERGVKAIGSLIDYTERYPGTVFANAMWYYRPTIDAILADIAAGKPTGRDYTEYSFMKYGGNDILFSQADVPAEALAAMEEKRAAIKAGSFEVPIDESEPS</sequence>
<evidence type="ECO:0000259" key="2">
    <source>
        <dbReference type="Pfam" id="PF02608"/>
    </source>
</evidence>
<dbReference type="PANTHER" id="PTHR43208:SF1">
    <property type="entry name" value="ABC TRANSPORTER SUBSTRATE-BINDING PROTEIN"/>
    <property type="match status" value="1"/>
</dbReference>
<proteinExistence type="predicted"/>
<organism evidence="3 4">
    <name type="scientific">Methylobrevis pamukkalensis</name>
    <dbReference type="NCBI Taxonomy" id="1439726"/>
    <lineage>
        <taxon>Bacteria</taxon>
        <taxon>Pseudomonadati</taxon>
        <taxon>Pseudomonadota</taxon>
        <taxon>Alphaproteobacteria</taxon>
        <taxon>Hyphomicrobiales</taxon>
        <taxon>Pleomorphomonadaceae</taxon>
        <taxon>Methylobrevis</taxon>
    </lineage>
</organism>
<evidence type="ECO:0000256" key="1">
    <source>
        <dbReference type="ARBA" id="ARBA00022729"/>
    </source>
</evidence>
<dbReference type="EMBL" id="MCRJ01000036">
    <property type="protein sequence ID" value="ODN70878.1"/>
    <property type="molecule type" value="Genomic_DNA"/>
</dbReference>
<dbReference type="GO" id="GO:0005886">
    <property type="term" value="C:plasma membrane"/>
    <property type="evidence" value="ECO:0007669"/>
    <property type="project" value="InterPro"/>
</dbReference>
<comment type="caution">
    <text evidence="3">The sequence shown here is derived from an EMBL/GenBank/DDBJ whole genome shotgun (WGS) entry which is preliminary data.</text>
</comment>
<dbReference type="InterPro" id="IPR003760">
    <property type="entry name" value="PnrA-like"/>
</dbReference>
<dbReference type="PATRIC" id="fig|1439726.3.peg.1894"/>
<gene>
    <name evidence="3" type="ORF">A6302_01795</name>
</gene>
<evidence type="ECO:0000313" key="4">
    <source>
        <dbReference type="Proteomes" id="UP000094622"/>
    </source>
</evidence>
<evidence type="ECO:0000313" key="3">
    <source>
        <dbReference type="EMBL" id="ODN70878.1"/>
    </source>
</evidence>
<dbReference type="PANTHER" id="PTHR43208">
    <property type="entry name" value="ABC TRANSPORTER SUBSTRATE-BINDING PROTEIN"/>
    <property type="match status" value="1"/>
</dbReference>
<accession>A0A1E3H3H8</accession>
<reference evidence="3 4" key="1">
    <citation type="submission" date="2016-07" db="EMBL/GenBank/DDBJ databases">
        <title>Draft Genome Sequence of Methylobrevis pamukkalensis PK2.</title>
        <authorList>
            <person name="Vasilenko O.V."/>
            <person name="Doronina N.V."/>
            <person name="Shmareva M.N."/>
            <person name="Tarlachkov S.V."/>
            <person name="Mustakhimov I."/>
            <person name="Trotsenko Y.A."/>
        </authorList>
    </citation>
    <scope>NUCLEOTIDE SEQUENCE [LARGE SCALE GENOMIC DNA]</scope>
    <source>
        <strain evidence="3 4">PK2</strain>
    </source>
</reference>
<feature type="domain" description="ABC transporter substrate-binding protein PnrA-like" evidence="2">
    <location>
        <begin position="61"/>
        <end position="284"/>
    </location>
</feature>
<dbReference type="AlphaFoldDB" id="A0A1E3H3H8"/>
<keyword evidence="4" id="KW-1185">Reference proteome</keyword>
<dbReference type="InterPro" id="IPR052910">
    <property type="entry name" value="ABC-Purine-Binding"/>
</dbReference>
<dbReference type="CDD" id="cd06304">
    <property type="entry name" value="PBP1_BmpA_Med_PnrA-like"/>
    <property type="match status" value="1"/>
</dbReference>
<keyword evidence="1" id="KW-0732">Signal</keyword>
<dbReference type="Gene3D" id="3.40.50.2300">
    <property type="match status" value="2"/>
</dbReference>
<protein>
    <submittedName>
        <fullName evidence="3">Purine-binding protein</fullName>
    </submittedName>
</protein>
<dbReference type="Pfam" id="PF02608">
    <property type="entry name" value="Bmp"/>
    <property type="match status" value="1"/>
</dbReference>
<dbReference type="Proteomes" id="UP000094622">
    <property type="component" value="Unassembled WGS sequence"/>
</dbReference>
<name>A0A1E3H3H8_9HYPH</name>